<feature type="transmembrane region" description="Helical" evidence="1">
    <location>
        <begin position="103"/>
        <end position="122"/>
    </location>
</feature>
<sequence length="139" mass="16144">MTCMLQLLQISAGFVPVLSPSPHTLSAHFSMSIAEWHTRRIIYRNMQKVNYSLALILDYSVDIELTIRIIMQAVHQHIPQNWDVLFPRHYGAFEYRQFKPNPALPFLEIANMLICLYAYAVFRAGAKKTTWSSQFNPKN</sequence>
<dbReference type="OrthoDB" id="47375at2759"/>
<protein>
    <submittedName>
        <fullName evidence="2">Uncharacterized protein</fullName>
    </submittedName>
</protein>
<dbReference type="AlphaFoldDB" id="A0A2G5BIL1"/>
<name>A0A2G5BIL1_COERN</name>
<reference evidence="2 3" key="1">
    <citation type="journal article" date="2015" name="Genome Biol. Evol.">
        <title>Phylogenomic analyses indicate that early fungi evolved digesting cell walls of algal ancestors of land plants.</title>
        <authorList>
            <person name="Chang Y."/>
            <person name="Wang S."/>
            <person name="Sekimoto S."/>
            <person name="Aerts A.L."/>
            <person name="Choi C."/>
            <person name="Clum A."/>
            <person name="LaButti K.M."/>
            <person name="Lindquist E.A."/>
            <person name="Yee Ngan C."/>
            <person name="Ohm R.A."/>
            <person name="Salamov A.A."/>
            <person name="Grigoriev I.V."/>
            <person name="Spatafora J.W."/>
            <person name="Berbee M.L."/>
        </authorList>
    </citation>
    <scope>NUCLEOTIDE SEQUENCE [LARGE SCALE GENOMIC DNA]</scope>
    <source>
        <strain evidence="2 3">NRRL 1564</strain>
    </source>
</reference>
<evidence type="ECO:0000313" key="3">
    <source>
        <dbReference type="Proteomes" id="UP000242474"/>
    </source>
</evidence>
<dbReference type="EMBL" id="KZ303489">
    <property type="protein sequence ID" value="PIA18597.1"/>
    <property type="molecule type" value="Genomic_DNA"/>
</dbReference>
<evidence type="ECO:0000256" key="1">
    <source>
        <dbReference type="SAM" id="Phobius"/>
    </source>
</evidence>
<organism evidence="2 3">
    <name type="scientific">Coemansia reversa (strain ATCC 12441 / NRRL 1564)</name>
    <dbReference type="NCBI Taxonomy" id="763665"/>
    <lineage>
        <taxon>Eukaryota</taxon>
        <taxon>Fungi</taxon>
        <taxon>Fungi incertae sedis</taxon>
        <taxon>Zoopagomycota</taxon>
        <taxon>Kickxellomycotina</taxon>
        <taxon>Kickxellomycetes</taxon>
        <taxon>Kickxellales</taxon>
        <taxon>Kickxellaceae</taxon>
        <taxon>Coemansia</taxon>
    </lineage>
</organism>
<proteinExistence type="predicted"/>
<keyword evidence="1" id="KW-0812">Transmembrane</keyword>
<keyword evidence="1" id="KW-0472">Membrane</keyword>
<gene>
    <name evidence="2" type="ORF">COEREDRAFT_79631</name>
</gene>
<keyword evidence="1" id="KW-1133">Transmembrane helix</keyword>
<keyword evidence="3" id="KW-1185">Reference proteome</keyword>
<evidence type="ECO:0000313" key="2">
    <source>
        <dbReference type="EMBL" id="PIA18597.1"/>
    </source>
</evidence>
<accession>A0A2G5BIL1</accession>
<dbReference type="Proteomes" id="UP000242474">
    <property type="component" value="Unassembled WGS sequence"/>
</dbReference>